<accession>A0A318KHZ4</accession>
<evidence type="ECO:0000256" key="6">
    <source>
        <dbReference type="HAMAP-Rule" id="MF_00658"/>
    </source>
</evidence>
<keyword evidence="6" id="KW-0963">Cytoplasm</keyword>
<comment type="caution">
    <text evidence="6">Lacks conserved residue(s) required for the propagation of feature annotation.</text>
</comment>
<comment type="catalytic activity">
    <reaction evidence="6">
        <text>pseudouridine(1915) in 23S rRNA + S-adenosyl-L-methionine = N(3)-methylpseudouridine(1915) in 23S rRNA + S-adenosyl-L-homocysteine + H(+)</text>
        <dbReference type="Rhea" id="RHEA:42752"/>
        <dbReference type="Rhea" id="RHEA-COMP:10221"/>
        <dbReference type="Rhea" id="RHEA-COMP:10222"/>
        <dbReference type="ChEBI" id="CHEBI:15378"/>
        <dbReference type="ChEBI" id="CHEBI:57856"/>
        <dbReference type="ChEBI" id="CHEBI:59789"/>
        <dbReference type="ChEBI" id="CHEBI:65314"/>
        <dbReference type="ChEBI" id="CHEBI:74486"/>
        <dbReference type="EC" id="2.1.1.177"/>
    </reaction>
</comment>
<dbReference type="STRING" id="1034346.GCA_000313565_00912"/>
<dbReference type="EC" id="2.1.1.177" evidence="6"/>
<evidence type="ECO:0000256" key="3">
    <source>
        <dbReference type="ARBA" id="ARBA00022679"/>
    </source>
</evidence>
<dbReference type="AlphaFoldDB" id="A0A318KHZ4"/>
<reference evidence="7 8" key="1">
    <citation type="submission" date="2018-05" db="EMBL/GenBank/DDBJ databases">
        <title>Genomic Encyclopedia of Type Strains, Phase IV (KMG-IV): sequencing the most valuable type-strain genomes for metagenomic binning, comparative biology and taxonomic classification.</title>
        <authorList>
            <person name="Goeker M."/>
        </authorList>
    </citation>
    <scope>NUCLEOTIDE SEQUENCE [LARGE SCALE GENOMIC DNA]</scope>
    <source>
        <strain evidence="7 8">JC118</strain>
    </source>
</reference>
<feature type="binding site" evidence="6">
    <location>
        <position position="106"/>
    </location>
    <ligand>
        <name>S-adenosyl-L-methionine</name>
        <dbReference type="ChEBI" id="CHEBI:59789"/>
    </ligand>
</feature>
<keyword evidence="3 6" id="KW-0808">Transferase</keyword>
<dbReference type="SUPFAM" id="SSF75217">
    <property type="entry name" value="alpha/beta knot"/>
    <property type="match status" value="1"/>
</dbReference>
<evidence type="ECO:0000256" key="2">
    <source>
        <dbReference type="ARBA" id="ARBA00022603"/>
    </source>
</evidence>
<organism evidence="7 8">
    <name type="scientific">Dielma fastidiosa</name>
    <dbReference type="NCBI Taxonomy" id="1034346"/>
    <lineage>
        <taxon>Bacteria</taxon>
        <taxon>Bacillati</taxon>
        <taxon>Bacillota</taxon>
        <taxon>Erysipelotrichia</taxon>
        <taxon>Erysipelotrichales</taxon>
        <taxon>Erysipelotrichaceae</taxon>
        <taxon>Dielma</taxon>
    </lineage>
</organism>
<gene>
    <name evidence="6" type="primary">rlmH</name>
    <name evidence="7" type="ORF">DES51_11230</name>
</gene>
<keyword evidence="1 6" id="KW-0698">rRNA processing</keyword>
<comment type="subunit">
    <text evidence="6">Homodimer.</text>
</comment>
<comment type="subcellular location">
    <subcellularLocation>
        <location evidence="6">Cytoplasm</location>
    </subcellularLocation>
</comment>
<dbReference type="GO" id="GO:0070038">
    <property type="term" value="F:rRNA (pseudouridine-N3-)-methyltransferase activity"/>
    <property type="evidence" value="ECO:0007669"/>
    <property type="project" value="UniProtKB-UniRule"/>
</dbReference>
<dbReference type="PANTHER" id="PTHR33603">
    <property type="entry name" value="METHYLTRANSFERASE"/>
    <property type="match status" value="1"/>
</dbReference>
<proteinExistence type="inferred from homology"/>
<comment type="function">
    <text evidence="6">Specifically methylates the pseudouridine at position 1915 (m3Psi1915) in 23S rRNA.</text>
</comment>
<dbReference type="GO" id="GO:0005737">
    <property type="term" value="C:cytoplasm"/>
    <property type="evidence" value="ECO:0007669"/>
    <property type="project" value="UniProtKB-SubCell"/>
</dbReference>
<keyword evidence="4 6" id="KW-0949">S-adenosyl-L-methionine</keyword>
<dbReference type="PANTHER" id="PTHR33603:SF1">
    <property type="entry name" value="RIBOSOMAL RNA LARGE SUBUNIT METHYLTRANSFERASE H"/>
    <property type="match status" value="1"/>
</dbReference>
<dbReference type="CDD" id="cd18081">
    <property type="entry name" value="RlmH-like"/>
    <property type="match status" value="1"/>
</dbReference>
<dbReference type="EMBL" id="QJKH01000012">
    <property type="protein sequence ID" value="PXX77090.1"/>
    <property type="molecule type" value="Genomic_DNA"/>
</dbReference>
<evidence type="ECO:0000313" key="7">
    <source>
        <dbReference type="EMBL" id="PXX77090.1"/>
    </source>
</evidence>
<dbReference type="HAMAP" id="MF_00658">
    <property type="entry name" value="23SrRNA_methyltr_H"/>
    <property type="match status" value="1"/>
</dbReference>
<evidence type="ECO:0000313" key="8">
    <source>
        <dbReference type="Proteomes" id="UP000247612"/>
    </source>
</evidence>
<evidence type="ECO:0000256" key="4">
    <source>
        <dbReference type="ARBA" id="ARBA00022691"/>
    </source>
</evidence>
<dbReference type="Gene3D" id="3.40.1280.10">
    <property type="match status" value="1"/>
</dbReference>
<comment type="caution">
    <text evidence="7">The sequence shown here is derived from an EMBL/GenBank/DDBJ whole genome shotgun (WGS) entry which is preliminary data.</text>
</comment>
<sequence length="157" mass="18156">MKLITVGKLKDKALTALVDEYVKRLKPYEKVEILEVADMMAPESNSDAQNEQVKKIEGERVLSKIKENEYVILLDLWGESITSEQLAAKIEKIYTYQSSNLTFVIGGSLGLSPELVKRADFRWKLSDCTFTHQMVRVLVLEQFYRATMINRHMPYHK</sequence>
<dbReference type="Proteomes" id="UP000247612">
    <property type="component" value="Unassembled WGS sequence"/>
</dbReference>
<dbReference type="InterPro" id="IPR029026">
    <property type="entry name" value="tRNA_m1G_MTases_N"/>
</dbReference>
<dbReference type="InterPro" id="IPR029028">
    <property type="entry name" value="Alpha/beta_knot_MTases"/>
</dbReference>
<dbReference type="NCBIfam" id="NF000985">
    <property type="entry name" value="PRK00103.1-3"/>
    <property type="match status" value="1"/>
</dbReference>
<evidence type="ECO:0000256" key="1">
    <source>
        <dbReference type="ARBA" id="ARBA00022552"/>
    </source>
</evidence>
<protein>
    <recommendedName>
        <fullName evidence="6">Ribosomal RNA large subunit methyltransferase H</fullName>
        <ecNumber evidence="6">2.1.1.177</ecNumber>
    </recommendedName>
    <alternativeName>
        <fullName evidence="6">23S rRNA (pseudouridine1915-N3)-methyltransferase</fullName>
    </alternativeName>
    <alternativeName>
        <fullName evidence="6">23S rRNA m3Psi1915 methyltransferase</fullName>
    </alternativeName>
    <alternativeName>
        <fullName evidence="6">rRNA (pseudouridine-N3-)-methyltransferase RlmH</fullName>
    </alternativeName>
</protein>
<dbReference type="PIRSF" id="PIRSF004505">
    <property type="entry name" value="MT_bac"/>
    <property type="match status" value="1"/>
</dbReference>
<keyword evidence="2 6" id="KW-0489">Methyltransferase</keyword>
<feature type="binding site" evidence="6">
    <location>
        <position position="74"/>
    </location>
    <ligand>
        <name>S-adenosyl-L-methionine</name>
        <dbReference type="ChEBI" id="CHEBI:59789"/>
    </ligand>
</feature>
<dbReference type="Pfam" id="PF02590">
    <property type="entry name" value="SPOUT_MTase"/>
    <property type="match status" value="1"/>
</dbReference>
<dbReference type="InterPro" id="IPR003742">
    <property type="entry name" value="RlmH-like"/>
</dbReference>
<dbReference type="RefSeq" id="WP_022937225.1">
    <property type="nucleotide sequence ID" value="NZ_CABKRQ010000002.1"/>
</dbReference>
<keyword evidence="8" id="KW-1185">Reference proteome</keyword>
<dbReference type="OrthoDB" id="9806643at2"/>
<comment type="similarity">
    <text evidence="5 6">Belongs to the RNA methyltransferase RlmH family.</text>
</comment>
<name>A0A318KHZ4_9FIRM</name>
<evidence type="ECO:0000256" key="5">
    <source>
        <dbReference type="ARBA" id="ARBA00038303"/>
    </source>
</evidence>